<comment type="caution">
    <text evidence="2">The sequence shown here is derived from an EMBL/GenBank/DDBJ whole genome shotgun (WGS) entry which is preliminary data.</text>
</comment>
<name>A0A6L2KBL5_TANCI</name>
<evidence type="ECO:0000313" key="2">
    <source>
        <dbReference type="EMBL" id="GEU46853.1"/>
    </source>
</evidence>
<organism evidence="2">
    <name type="scientific">Tanacetum cinerariifolium</name>
    <name type="common">Dalmatian daisy</name>
    <name type="synonym">Chrysanthemum cinerariifolium</name>
    <dbReference type="NCBI Taxonomy" id="118510"/>
    <lineage>
        <taxon>Eukaryota</taxon>
        <taxon>Viridiplantae</taxon>
        <taxon>Streptophyta</taxon>
        <taxon>Embryophyta</taxon>
        <taxon>Tracheophyta</taxon>
        <taxon>Spermatophyta</taxon>
        <taxon>Magnoliopsida</taxon>
        <taxon>eudicotyledons</taxon>
        <taxon>Gunneridae</taxon>
        <taxon>Pentapetalae</taxon>
        <taxon>asterids</taxon>
        <taxon>campanulids</taxon>
        <taxon>Asterales</taxon>
        <taxon>Asteraceae</taxon>
        <taxon>Asteroideae</taxon>
        <taxon>Anthemideae</taxon>
        <taxon>Anthemidinae</taxon>
        <taxon>Tanacetum</taxon>
    </lineage>
</organism>
<accession>A0A6L2KBL5</accession>
<keyword evidence="1" id="KW-0812">Transmembrane</keyword>
<feature type="transmembrane region" description="Helical" evidence="1">
    <location>
        <begin position="726"/>
        <end position="748"/>
    </location>
</feature>
<reference evidence="2" key="1">
    <citation type="journal article" date="2019" name="Sci. Rep.">
        <title>Draft genome of Tanacetum cinerariifolium, the natural source of mosquito coil.</title>
        <authorList>
            <person name="Yamashiro T."/>
            <person name="Shiraishi A."/>
            <person name="Satake H."/>
            <person name="Nakayama K."/>
        </authorList>
    </citation>
    <scope>NUCLEOTIDE SEQUENCE</scope>
</reference>
<protein>
    <submittedName>
        <fullName evidence="2">Uncharacterized protein</fullName>
    </submittedName>
</protein>
<sequence>MTSFGYRFNPRYVIKECSSCGTLYTRDCGCSKGNVEDNILVPKPPKNYARCTRCGYLVDGPNCQGCALLRQELEENLDNGSFVDKIICRAPDSPNQFHCFHCKNVLRDGEACKRCTCAKCGSGLGKGLCYICRHNQNSLNDSPSISETSSQSTLNINHCCYECGDPLDGIFCKRYTCKFCGKDAHIGYNCPLKVPVISNPEPNNKTIDELPQTLPIFHPTFHSEAKSPFTLDFTPTYVDESPNVFNPPPQPFVYPCEFCENDAYYGHYCTPQAPFIYLELCYNQDFNFSQDFQNVPQQNPCCDDCGVTHDAYQCQPMNEVYYYGQNSCYDSTSIGFDQSQPQQYTVDHPIFNAHNSYLDFQIQLNIVQKKLEEKQIEEERAAKAKYWKLPICYDDDDDEERSDSLDDNIISGFPPFSAITPDKPVLSTEEPDNSLSMGDEHLDTIPIMESDEFIKFGVENLIPIPSESEGIPEHSNKEFSSIDDDSFSIDDIDYVEASPPDSELISSEVMEIVISEVGGIDDDILLTIEHDVLRENLMNVNLLISKIKALNANPTPSSDCKTKSSSTSLNSLLEETNTFDNSLPEFETFCFDVEEISSGSTTTHPDISLPEYEFFHDDHVKEISCGSPTTHSDSSLYTSFIFDLSINPFPPADKSDSNEFTDELIPFISAPEYDCFLFKVEPNSRDFTKDVVENISPTKEPQVLNALPTHPTLQLNLKFQPSSESLFAYVVWIFLPFLVYSVVPHYLLSLRNEDIIFDPDICKSTFSRPDISHRCGTIKKFNTHRSHLNKCSMLIHGQDNPPLDVLLFHFYPP</sequence>
<evidence type="ECO:0000256" key="1">
    <source>
        <dbReference type="SAM" id="Phobius"/>
    </source>
</evidence>
<gene>
    <name evidence="2" type="ORF">Tci_018831</name>
</gene>
<keyword evidence="1" id="KW-0472">Membrane</keyword>
<keyword evidence="1" id="KW-1133">Transmembrane helix</keyword>
<dbReference type="EMBL" id="BKCJ010002186">
    <property type="protein sequence ID" value="GEU46853.1"/>
    <property type="molecule type" value="Genomic_DNA"/>
</dbReference>
<proteinExistence type="predicted"/>
<dbReference type="AlphaFoldDB" id="A0A6L2KBL5"/>